<reference evidence="1 2" key="1">
    <citation type="submission" date="2023-12" db="EMBL/GenBank/DDBJ databases">
        <title>Stenotrophomonas guangdongensis sp. nov., isolated from wilted pepper plants (Capsicum annuum).</title>
        <authorList>
            <person name="Qiu M."/>
            <person name="Li Y."/>
            <person name="Liu Q."/>
            <person name="Zhang X."/>
            <person name="Huang Y."/>
            <person name="Guo R."/>
            <person name="Hu M."/>
            <person name="Zhou J."/>
            <person name="Zhou X."/>
        </authorList>
    </citation>
    <scope>NUCLEOTIDE SEQUENCE [LARGE SCALE GENOMIC DNA]</scope>
    <source>
        <strain evidence="1 2">MH1</strain>
    </source>
</reference>
<dbReference type="RefSeq" id="WP_323438663.1">
    <property type="nucleotide sequence ID" value="NZ_JAYFUH010000123.1"/>
</dbReference>
<evidence type="ECO:0008006" key="3">
    <source>
        <dbReference type="Google" id="ProtNLM"/>
    </source>
</evidence>
<dbReference type="Proteomes" id="UP001301653">
    <property type="component" value="Unassembled WGS sequence"/>
</dbReference>
<gene>
    <name evidence="1" type="ORF">VA603_09555</name>
</gene>
<protein>
    <recommendedName>
        <fullName evidence="3">Secreted protein</fullName>
    </recommendedName>
</protein>
<evidence type="ECO:0000313" key="2">
    <source>
        <dbReference type="Proteomes" id="UP001301653"/>
    </source>
</evidence>
<comment type="caution">
    <text evidence="1">The sequence shown here is derived from an EMBL/GenBank/DDBJ whole genome shotgun (WGS) entry which is preliminary data.</text>
</comment>
<keyword evidence="2" id="KW-1185">Reference proteome</keyword>
<accession>A0ABU5V5F1</accession>
<organism evidence="1 2">
    <name type="scientific">Stenotrophomonas capsici</name>
    <dbReference type="NCBI Taxonomy" id="3110230"/>
    <lineage>
        <taxon>Bacteria</taxon>
        <taxon>Pseudomonadati</taxon>
        <taxon>Pseudomonadota</taxon>
        <taxon>Gammaproteobacteria</taxon>
        <taxon>Lysobacterales</taxon>
        <taxon>Lysobacteraceae</taxon>
        <taxon>Stenotrophomonas</taxon>
    </lineage>
</organism>
<evidence type="ECO:0000313" key="1">
    <source>
        <dbReference type="EMBL" id="MEA5667775.1"/>
    </source>
</evidence>
<name>A0ABU5V5F1_9GAMM</name>
<dbReference type="EMBL" id="JAYFUH010000123">
    <property type="protein sequence ID" value="MEA5667775.1"/>
    <property type="molecule type" value="Genomic_DNA"/>
</dbReference>
<proteinExistence type="predicted"/>
<sequence length="320" mass="33067">MFSLLAKKPWYLLALPVAVLLGVLGYRGGIGLHAGGGGNAELAAVGAGAEVSTANGFSSGPAQPEVAASTAIGPGLPVDLRAVFERGRDLYAFARELRAAADAGDAEAAWMASRIHDYCGVYAMDPRGYALDSSTLASMGLSDVPGLNAARERVSVGCVGFTTADAIGRGVILQERQQAAAAGNLAAEAALLAMGEPLKRDADYRRGLVERVLNSQDPEAFLAVSPAMGVTAAGDDAYRGMVAGDQFSQLAWQVAACRLGLACGPNSMLMTSYCANGGICSKDPGQDFESFVYDAAVPRQSEGRMNQLVDSLRGARGGKR</sequence>